<evidence type="ECO:0000259" key="3">
    <source>
        <dbReference type="Pfam" id="PF00501"/>
    </source>
</evidence>
<dbReference type="STRING" id="5627.A0A1C7LSZ0"/>
<dbReference type="GO" id="GO:0031956">
    <property type="term" value="F:medium-chain fatty acid-CoA ligase activity"/>
    <property type="evidence" value="ECO:0007669"/>
    <property type="project" value="TreeGrafter"/>
</dbReference>
<gene>
    <name evidence="4" type="ORF">A0H81_12151</name>
</gene>
<proteinExistence type="inferred from homology"/>
<dbReference type="Pfam" id="PF00501">
    <property type="entry name" value="AMP-binding"/>
    <property type="match status" value="1"/>
</dbReference>
<dbReference type="PANTHER" id="PTHR43201">
    <property type="entry name" value="ACYL-COA SYNTHETASE"/>
    <property type="match status" value="1"/>
</dbReference>
<dbReference type="InterPro" id="IPR042099">
    <property type="entry name" value="ANL_N_sf"/>
</dbReference>
<dbReference type="GO" id="GO:0006631">
    <property type="term" value="P:fatty acid metabolic process"/>
    <property type="evidence" value="ECO:0007669"/>
    <property type="project" value="TreeGrafter"/>
</dbReference>
<evidence type="ECO:0000256" key="2">
    <source>
        <dbReference type="ARBA" id="ARBA00022598"/>
    </source>
</evidence>
<evidence type="ECO:0000256" key="1">
    <source>
        <dbReference type="ARBA" id="ARBA00006432"/>
    </source>
</evidence>
<dbReference type="EMBL" id="LUGG01000023">
    <property type="protein sequence ID" value="OBZ67951.1"/>
    <property type="molecule type" value="Genomic_DNA"/>
</dbReference>
<dbReference type="Proteomes" id="UP000092993">
    <property type="component" value="Unassembled WGS sequence"/>
</dbReference>
<evidence type="ECO:0000313" key="5">
    <source>
        <dbReference type="Proteomes" id="UP000092993"/>
    </source>
</evidence>
<dbReference type="AlphaFoldDB" id="A0A1C7LSZ0"/>
<organism evidence="4 5">
    <name type="scientific">Grifola frondosa</name>
    <name type="common">Maitake</name>
    <name type="synonym">Polyporus frondosus</name>
    <dbReference type="NCBI Taxonomy" id="5627"/>
    <lineage>
        <taxon>Eukaryota</taxon>
        <taxon>Fungi</taxon>
        <taxon>Dikarya</taxon>
        <taxon>Basidiomycota</taxon>
        <taxon>Agaricomycotina</taxon>
        <taxon>Agaricomycetes</taxon>
        <taxon>Polyporales</taxon>
        <taxon>Grifolaceae</taxon>
        <taxon>Grifola</taxon>
    </lineage>
</organism>
<dbReference type="PANTHER" id="PTHR43201:SF5">
    <property type="entry name" value="MEDIUM-CHAIN ACYL-COA LIGASE ACSF2, MITOCHONDRIAL"/>
    <property type="match status" value="1"/>
</dbReference>
<feature type="domain" description="AMP-dependent synthetase/ligase" evidence="3">
    <location>
        <begin position="10"/>
        <end position="308"/>
    </location>
</feature>
<name>A0A1C7LSZ0_GRIFR</name>
<reference evidence="4 5" key="1">
    <citation type="submission" date="2016-03" db="EMBL/GenBank/DDBJ databases">
        <title>Whole genome sequencing of Grifola frondosa 9006-11.</title>
        <authorList>
            <person name="Min B."/>
            <person name="Park H."/>
            <person name="Kim J.-G."/>
            <person name="Cho H."/>
            <person name="Oh Y.-L."/>
            <person name="Kong W.-S."/>
            <person name="Choi I.-G."/>
        </authorList>
    </citation>
    <scope>NUCLEOTIDE SEQUENCE [LARGE SCALE GENOMIC DNA]</scope>
    <source>
        <strain evidence="4 5">9006-11</strain>
    </source>
</reference>
<keyword evidence="5" id="KW-1185">Reference proteome</keyword>
<dbReference type="Pfam" id="PF23562">
    <property type="entry name" value="AMP-binding_C_3"/>
    <property type="match status" value="1"/>
</dbReference>
<dbReference type="InterPro" id="IPR000873">
    <property type="entry name" value="AMP-dep_synth/lig_dom"/>
</dbReference>
<comment type="similarity">
    <text evidence="1">Belongs to the ATP-dependent AMP-binding enzyme family.</text>
</comment>
<evidence type="ECO:0000313" key="4">
    <source>
        <dbReference type="EMBL" id="OBZ67951.1"/>
    </source>
</evidence>
<comment type="caution">
    <text evidence="4">The sequence shown here is derived from an EMBL/GenBank/DDBJ whole genome shotgun (WGS) entry which is preliminary data.</text>
</comment>
<accession>A0A1C7LSZ0</accession>
<dbReference type="Gene3D" id="3.40.50.12780">
    <property type="entry name" value="N-terminal domain of ligase-like"/>
    <property type="match status" value="1"/>
</dbReference>
<keyword evidence="2" id="KW-0436">Ligase</keyword>
<dbReference type="OrthoDB" id="429813at2759"/>
<dbReference type="SUPFAM" id="SSF56801">
    <property type="entry name" value="Acetyl-CoA synthetase-like"/>
    <property type="match status" value="1"/>
</dbReference>
<sequence>MKIFTGTPMTFTWSTLTYGDFLRHLNATTAYWAQDLRSHGLQRGNVVGIWLTGSVWMDLVHIYALSGAGFVPELFGLAFSAVIVHDLCQVSGAKALIYDPSFGSEVSQAQWDHPVLCLPGESFGTPDRINELSIVSDDDVAMIVHTSGTTSGRPKPIPQTHRWLKGLTRSSDSILQGSFPTGSDIYNNTGSFASIAAASCILVLTRSGSCLVQTSGREIGAEEFLAMVRDCGLNRLAQYAPWLSKLISVARQRPDVLEALRGLRQVAYTGASISTEDEKWAIEQGIPITQLYSTTECGTCMVADLASKEPYLRISRGLTCRMILAEADGRPDLSGATTPLRLYDFFVPADCDHCPHRSVRNRPDGHVTGDLFQEVKPGCYLFRGRNDDWIRTGGNPAFCDTKAIEDNVRKTCSDIVHNCVVVGHHKPFPVLLAEPTDASAGESELSLKNEIIRRTAPFNDQLLSHEKITTPSALLLVPCGTLPRTTEKGNIRRKATEEIFYFELAQIYASAS</sequence>
<protein>
    <recommendedName>
        <fullName evidence="3">AMP-dependent synthetase/ligase domain-containing protein</fullName>
    </recommendedName>
</protein>
<dbReference type="OMA" id="DDWIRTG"/>